<feature type="compositionally biased region" description="Polar residues" evidence="1">
    <location>
        <begin position="62"/>
        <end position="78"/>
    </location>
</feature>
<keyword evidence="3" id="KW-1185">Reference proteome</keyword>
<comment type="caution">
    <text evidence="2">The sequence shown here is derived from an EMBL/GenBank/DDBJ whole genome shotgun (WGS) entry which is preliminary data.</text>
</comment>
<accession>A0A388LTZ6</accession>
<evidence type="ECO:0000313" key="2">
    <source>
        <dbReference type="EMBL" id="GBG85682.1"/>
    </source>
</evidence>
<dbReference type="Proteomes" id="UP000265515">
    <property type="component" value="Unassembled WGS sequence"/>
</dbReference>
<proteinExistence type="predicted"/>
<dbReference type="PANTHER" id="PTHR35716:SF1">
    <property type="entry name" value="OS05G0574700 PROTEIN"/>
    <property type="match status" value="1"/>
</dbReference>
<dbReference type="EMBL" id="BFEA01000530">
    <property type="protein sequence ID" value="GBG85682.1"/>
    <property type="molecule type" value="Genomic_DNA"/>
</dbReference>
<reference evidence="2 3" key="1">
    <citation type="journal article" date="2018" name="Cell">
        <title>The Chara Genome: Secondary Complexity and Implications for Plant Terrestrialization.</title>
        <authorList>
            <person name="Nishiyama T."/>
            <person name="Sakayama H."/>
            <person name="Vries J.D."/>
            <person name="Buschmann H."/>
            <person name="Saint-Marcoux D."/>
            <person name="Ullrich K.K."/>
            <person name="Haas F.B."/>
            <person name="Vanderstraeten L."/>
            <person name="Becker D."/>
            <person name="Lang D."/>
            <person name="Vosolsobe S."/>
            <person name="Rombauts S."/>
            <person name="Wilhelmsson P.K.I."/>
            <person name="Janitza P."/>
            <person name="Kern R."/>
            <person name="Heyl A."/>
            <person name="Rumpler F."/>
            <person name="Villalobos L.I.A.C."/>
            <person name="Clay J.M."/>
            <person name="Skokan R."/>
            <person name="Toyoda A."/>
            <person name="Suzuki Y."/>
            <person name="Kagoshima H."/>
            <person name="Schijlen E."/>
            <person name="Tajeshwar N."/>
            <person name="Catarino B."/>
            <person name="Hetherington A.J."/>
            <person name="Saltykova A."/>
            <person name="Bonnot C."/>
            <person name="Breuninger H."/>
            <person name="Symeonidi A."/>
            <person name="Radhakrishnan G.V."/>
            <person name="Van Nieuwerburgh F."/>
            <person name="Deforce D."/>
            <person name="Chang C."/>
            <person name="Karol K.G."/>
            <person name="Hedrich R."/>
            <person name="Ulvskov P."/>
            <person name="Glockner G."/>
            <person name="Delwiche C.F."/>
            <person name="Petrasek J."/>
            <person name="Van de Peer Y."/>
            <person name="Friml J."/>
            <person name="Beilby M."/>
            <person name="Dolan L."/>
            <person name="Kohara Y."/>
            <person name="Sugano S."/>
            <person name="Fujiyama A."/>
            <person name="Delaux P.-M."/>
            <person name="Quint M."/>
            <person name="TheiBen G."/>
            <person name="Hagemann M."/>
            <person name="Harholt J."/>
            <person name="Dunand C."/>
            <person name="Zachgo S."/>
            <person name="Langdale J."/>
            <person name="Maumus F."/>
            <person name="Straeten D.V.D."/>
            <person name="Gould S.B."/>
            <person name="Rensing S.A."/>
        </authorList>
    </citation>
    <scope>NUCLEOTIDE SEQUENCE [LARGE SCALE GENOMIC DNA]</scope>
    <source>
        <strain evidence="2 3">S276</strain>
    </source>
</reference>
<evidence type="ECO:0000313" key="3">
    <source>
        <dbReference type="Proteomes" id="UP000265515"/>
    </source>
</evidence>
<name>A0A388LTZ6_CHABU</name>
<dbReference type="PANTHER" id="PTHR35716">
    <property type="entry name" value="OS05G0574700 PROTEIN-RELATED"/>
    <property type="match status" value="1"/>
</dbReference>
<organism evidence="2 3">
    <name type="scientific">Chara braunii</name>
    <name type="common">Braun's stonewort</name>
    <dbReference type="NCBI Taxonomy" id="69332"/>
    <lineage>
        <taxon>Eukaryota</taxon>
        <taxon>Viridiplantae</taxon>
        <taxon>Streptophyta</taxon>
        <taxon>Charophyceae</taxon>
        <taxon>Charales</taxon>
        <taxon>Characeae</taxon>
        <taxon>Chara</taxon>
    </lineage>
</organism>
<sequence length="384" mass="41943">MASSLSSAAAAAGVALEPRGRGLSIKVLDDISGALPSIVAAQWRRTAAAVGRSVMACHGQASTRQTGNVLPEGSSQTGRAGHATTDMSRSWLPWGVTVTASKLQRISYQRSSGSSFAMGSAWRPSLMWTRQYMHTEPWASKKLQMGGGGGLLPTCLPFTAGGGAESLVPGNHRAAAGASETTQYECHRSSFFASRSRSGWTNVLQQHVLEKEVTKSNSRVSMDVPDFLPSSWAQTRSSNLLEPRLELTAGASIGAQLAALKNNNRPYVDHGIEVLYRFAGFDPFSRSTYFGRRLDLGQFERFRRIVHHSTYRVLLNHLESRVLSSLLIEEHCFTQRVWVCGSRPNEEDTFTFTLNQEVGGKRDGYWVTVSLISDTKGPPSTIPY</sequence>
<dbReference type="Gramene" id="GBG85682">
    <property type="protein sequence ID" value="GBG85682"/>
    <property type="gene ID" value="CBR_g40414"/>
</dbReference>
<feature type="region of interest" description="Disordered" evidence="1">
    <location>
        <begin position="62"/>
        <end position="85"/>
    </location>
</feature>
<gene>
    <name evidence="2" type="ORF">CBR_g40414</name>
</gene>
<evidence type="ECO:0000256" key="1">
    <source>
        <dbReference type="SAM" id="MobiDB-lite"/>
    </source>
</evidence>
<dbReference type="AlphaFoldDB" id="A0A388LTZ6"/>
<dbReference type="OrthoDB" id="10266005at2759"/>
<protein>
    <submittedName>
        <fullName evidence="2">Uncharacterized protein</fullName>
    </submittedName>
</protein>